<dbReference type="AlphaFoldDB" id="A0A238H7W2"/>
<name>A0A238H7W2_9BURK</name>
<evidence type="ECO:0008006" key="3">
    <source>
        <dbReference type="Google" id="ProtNLM"/>
    </source>
</evidence>
<reference evidence="1 2" key="1">
    <citation type="submission" date="2017-04" db="EMBL/GenBank/DDBJ databases">
        <authorList>
            <person name="Afonso C.L."/>
            <person name="Miller P.J."/>
            <person name="Scott M.A."/>
            <person name="Spackman E."/>
            <person name="Goraichik I."/>
            <person name="Dimitrov K.M."/>
            <person name="Suarez D.L."/>
            <person name="Swayne D.E."/>
        </authorList>
    </citation>
    <scope>NUCLEOTIDE SEQUENCE [LARGE SCALE GENOMIC DNA]</scope>
    <source>
        <strain evidence="1">LMG 28154</strain>
    </source>
</reference>
<gene>
    <name evidence="1" type="ORF">BSIN_4411</name>
</gene>
<sequence>MAHAIVDRPPMAGAGASAPYAAIAPAAADMLEAWERGRACDAVERGLILLSLACPHWPERALISTSLGERDRHLLALRRAMFGARLAALASCDACGEPLELDVPIDALLAALPPALEHDPLAWRRGDGIELRMRPPDSGDLRTAAHDAGEDGGDEAAARALLRGCIVSARRDGEPLDIAALSDDVLDDAAQHLAHADPHADLRLAAICSACGARSHAPLDIVAYLWSELDAWAGRTLWEIHTLACAYGWREHDVLSLGPARRATYLSLVLG</sequence>
<dbReference type="RefSeq" id="WP_089341361.1">
    <property type="nucleotide sequence ID" value="NZ_FXAN01000075.1"/>
</dbReference>
<evidence type="ECO:0000313" key="1">
    <source>
        <dbReference type="EMBL" id="SMG01531.1"/>
    </source>
</evidence>
<organism evidence="1 2">
    <name type="scientific">Burkholderia singularis</name>
    <dbReference type="NCBI Taxonomy" id="1503053"/>
    <lineage>
        <taxon>Bacteria</taxon>
        <taxon>Pseudomonadati</taxon>
        <taxon>Pseudomonadota</taxon>
        <taxon>Betaproteobacteria</taxon>
        <taxon>Burkholderiales</taxon>
        <taxon>Burkholderiaceae</taxon>
        <taxon>Burkholderia</taxon>
        <taxon>pseudomallei group</taxon>
    </lineage>
</organism>
<dbReference type="EMBL" id="FXAN01000075">
    <property type="protein sequence ID" value="SMG01531.1"/>
    <property type="molecule type" value="Genomic_DNA"/>
</dbReference>
<dbReference type="Proteomes" id="UP000198460">
    <property type="component" value="Unassembled WGS sequence"/>
</dbReference>
<proteinExistence type="predicted"/>
<accession>A0A238H7W2</accession>
<evidence type="ECO:0000313" key="2">
    <source>
        <dbReference type="Proteomes" id="UP000198460"/>
    </source>
</evidence>
<protein>
    <recommendedName>
        <fullName evidence="3">Phage baseplate protein</fullName>
    </recommendedName>
</protein>